<name>A0A4R8SZW3_9MYCO</name>
<proteinExistence type="predicted"/>
<feature type="region of interest" description="Disordered" evidence="2">
    <location>
        <begin position="56"/>
        <end position="75"/>
    </location>
</feature>
<dbReference type="Gene3D" id="4.10.320.10">
    <property type="entry name" value="E3-binding domain"/>
    <property type="match status" value="1"/>
</dbReference>
<dbReference type="Pfam" id="PF11774">
    <property type="entry name" value="Lsr2"/>
    <property type="match status" value="1"/>
</dbReference>
<dbReference type="AlphaFoldDB" id="A0A4R8SZW3"/>
<comment type="caution">
    <text evidence="5">The sequence shown here is derived from an EMBL/GenBank/DDBJ whole genome shotgun (WGS) entry which is preliminary data.</text>
</comment>
<protein>
    <submittedName>
        <fullName evidence="5">Nucleoid-associated protein Lsr2</fullName>
    </submittedName>
</protein>
<keyword evidence="1" id="KW-0238">DNA-binding</keyword>
<evidence type="ECO:0000313" key="6">
    <source>
        <dbReference type="Proteomes" id="UP000294604"/>
    </source>
</evidence>
<reference evidence="5 6" key="1">
    <citation type="journal article" date="2019" name="Sci. Rep.">
        <title>Extended insight into the Mycobacterium chelonae-abscessus complex through whole genome sequencing of Mycobacterium salmoniphilum outbreak and Mycobacterium salmoniphilum-like strains.</title>
        <authorList>
            <person name="Behra P.R.K."/>
            <person name="Das S."/>
            <person name="Pettersson B.M.F."/>
            <person name="Shirreff L."/>
            <person name="DuCote T."/>
            <person name="Jacobsson K.G."/>
            <person name="Ennis D.G."/>
            <person name="Kirsebom L.A."/>
        </authorList>
    </citation>
    <scope>NUCLEOTIDE SEQUENCE [LARGE SCALE GENOMIC DNA]</scope>
    <source>
        <strain evidence="5 6">CCUG 60884</strain>
    </source>
</reference>
<dbReference type="GO" id="GO:0016746">
    <property type="term" value="F:acyltransferase activity"/>
    <property type="evidence" value="ECO:0007669"/>
    <property type="project" value="InterPro"/>
</dbReference>
<dbReference type="InterPro" id="IPR024412">
    <property type="entry name" value="Lsr2_dim_dom"/>
</dbReference>
<dbReference type="Gene3D" id="3.30.60.230">
    <property type="entry name" value="Lsr2, dimerization domain"/>
    <property type="match status" value="1"/>
</dbReference>
<evidence type="ECO:0000259" key="4">
    <source>
        <dbReference type="Pfam" id="PF23359"/>
    </source>
</evidence>
<evidence type="ECO:0000256" key="2">
    <source>
        <dbReference type="SAM" id="MobiDB-lite"/>
    </source>
</evidence>
<dbReference type="EMBL" id="PECL01000003">
    <property type="protein sequence ID" value="TEA09165.1"/>
    <property type="molecule type" value="Genomic_DNA"/>
</dbReference>
<accession>A0A4R8SZW3</accession>
<evidence type="ECO:0000256" key="1">
    <source>
        <dbReference type="ARBA" id="ARBA00023125"/>
    </source>
</evidence>
<feature type="domain" description="Lsr2 dimerization" evidence="3">
    <location>
        <begin position="4"/>
        <end position="56"/>
    </location>
</feature>
<evidence type="ECO:0000313" key="5">
    <source>
        <dbReference type="EMBL" id="TEA09165.1"/>
    </source>
</evidence>
<dbReference type="Pfam" id="PF23359">
    <property type="entry name" value="Lsr2_DNA-bd"/>
    <property type="match status" value="1"/>
</dbReference>
<dbReference type="InterPro" id="IPR036625">
    <property type="entry name" value="E3-bd_dom_sf"/>
</dbReference>
<dbReference type="Proteomes" id="UP000294604">
    <property type="component" value="Unassembled WGS sequence"/>
</dbReference>
<gene>
    <name evidence="5" type="primary">lsr2_1</name>
    <name evidence="5" type="ORF">CCUG60884_00334</name>
</gene>
<sequence length="111" mass="12450">MATNNALVDDMDGTTGPHVATVPFGIGTDRWEIDVCPDNENLMRAALQPWIERARKPARRRGRYKTKGPKTDNPVAVREWARKNGHHVSPTGRLPSSIIDAYNAEITHKQH</sequence>
<evidence type="ECO:0000259" key="3">
    <source>
        <dbReference type="Pfam" id="PF11774"/>
    </source>
</evidence>
<dbReference type="GO" id="GO:0003677">
    <property type="term" value="F:DNA binding"/>
    <property type="evidence" value="ECO:0007669"/>
    <property type="project" value="UniProtKB-KW"/>
</dbReference>
<feature type="compositionally biased region" description="Basic residues" evidence="2">
    <location>
        <begin position="56"/>
        <end position="68"/>
    </location>
</feature>
<organism evidence="5 6">
    <name type="scientific">Mycobacteroides salmoniphilum</name>
    <dbReference type="NCBI Taxonomy" id="404941"/>
    <lineage>
        <taxon>Bacteria</taxon>
        <taxon>Bacillati</taxon>
        <taxon>Actinomycetota</taxon>
        <taxon>Actinomycetes</taxon>
        <taxon>Mycobacteriales</taxon>
        <taxon>Mycobacteriaceae</taxon>
        <taxon>Mycobacteroides</taxon>
    </lineage>
</organism>
<feature type="domain" description="Lsr2 DNA-binding" evidence="4">
    <location>
        <begin position="73"/>
        <end position="104"/>
    </location>
</feature>
<dbReference type="RefSeq" id="WP_134081107.1">
    <property type="nucleotide sequence ID" value="NZ_PECL01000003.1"/>
</dbReference>
<dbReference type="InterPro" id="IPR042261">
    <property type="entry name" value="Lsr2-like_dimerization"/>
</dbReference>
<dbReference type="InterPro" id="IPR055370">
    <property type="entry name" value="Lsr2_DNA-bd"/>
</dbReference>